<dbReference type="PANTHER" id="PTHR45630:SF11">
    <property type="entry name" value="CATION-TRANSPORTING P-TYPE ATPASE N-TERMINAL DOMAIN-CONTAINING PROTEIN"/>
    <property type="match status" value="1"/>
</dbReference>
<protein>
    <recommendedName>
        <fullName evidence="10">Cation-transporting P-type ATPase N-terminal domain-containing protein</fullName>
    </recommendedName>
</protein>
<evidence type="ECO:0000256" key="2">
    <source>
        <dbReference type="ARBA" id="ARBA00022723"/>
    </source>
</evidence>
<dbReference type="EMBL" id="JADAQX010001403">
    <property type="protein sequence ID" value="KAF8817819.1"/>
    <property type="molecule type" value="Genomic_DNA"/>
</dbReference>
<accession>A0ABQ7J3Z8</accession>
<comment type="caution">
    <text evidence="8">The sequence shown here is derived from an EMBL/GenBank/DDBJ whole genome shotgun (WGS) entry which is preliminary data.</text>
</comment>
<evidence type="ECO:0000313" key="9">
    <source>
        <dbReference type="Proteomes" id="UP000823046"/>
    </source>
</evidence>
<keyword evidence="9" id="KW-1185">Reference proteome</keyword>
<keyword evidence="7" id="KW-1133">Transmembrane helix</keyword>
<keyword evidence="7" id="KW-0812">Transmembrane</keyword>
<dbReference type="InterPro" id="IPR023298">
    <property type="entry name" value="ATPase_P-typ_TM_dom_sf"/>
</dbReference>
<dbReference type="Proteomes" id="UP000823046">
    <property type="component" value="Unassembled WGS sequence"/>
</dbReference>
<name>A0ABQ7J3Z8_9APIC</name>
<keyword evidence="2" id="KW-0479">Metal-binding</keyword>
<keyword evidence="5" id="KW-0460">Magnesium</keyword>
<evidence type="ECO:0000256" key="1">
    <source>
        <dbReference type="ARBA" id="ARBA00004141"/>
    </source>
</evidence>
<evidence type="ECO:0000256" key="5">
    <source>
        <dbReference type="ARBA" id="ARBA00022842"/>
    </source>
</evidence>
<dbReference type="SUPFAM" id="SSF81665">
    <property type="entry name" value="Calcium ATPase, transmembrane domain M"/>
    <property type="match status" value="1"/>
</dbReference>
<keyword evidence="4" id="KW-0067">ATP-binding</keyword>
<comment type="subcellular location">
    <subcellularLocation>
        <location evidence="1">Membrane</location>
        <topology evidence="1">Multi-pass membrane protein</topology>
    </subcellularLocation>
</comment>
<feature type="transmembrane region" description="Helical" evidence="7">
    <location>
        <begin position="74"/>
        <end position="94"/>
    </location>
</feature>
<feature type="transmembrane region" description="Helical" evidence="7">
    <location>
        <begin position="48"/>
        <end position="68"/>
    </location>
</feature>
<keyword evidence="3" id="KW-0547">Nucleotide-binding</keyword>
<sequence>MGVNIAKTNEEFCDLGEKGISAIRVKQIRAKVGTNQISYTLPSIGESVWNEFFTLFYVYQFVFLWLWYDFFYWSMAFVLTLVVILAGVISIVVTRESQKNMKRMAEINGTVTVLVRGFV</sequence>
<dbReference type="PANTHER" id="PTHR45630">
    <property type="entry name" value="CATION-TRANSPORTING ATPASE-RELATED"/>
    <property type="match status" value="1"/>
</dbReference>
<evidence type="ECO:0008006" key="10">
    <source>
        <dbReference type="Google" id="ProtNLM"/>
    </source>
</evidence>
<keyword evidence="6" id="KW-1278">Translocase</keyword>
<organism evidence="8 9">
    <name type="scientific">Cardiosporidium cionae</name>
    <dbReference type="NCBI Taxonomy" id="476202"/>
    <lineage>
        <taxon>Eukaryota</taxon>
        <taxon>Sar</taxon>
        <taxon>Alveolata</taxon>
        <taxon>Apicomplexa</taxon>
        <taxon>Aconoidasida</taxon>
        <taxon>Nephromycida</taxon>
        <taxon>Cardiosporidium</taxon>
    </lineage>
</organism>
<evidence type="ECO:0000256" key="3">
    <source>
        <dbReference type="ARBA" id="ARBA00022741"/>
    </source>
</evidence>
<proteinExistence type="predicted"/>
<gene>
    <name evidence="8" type="ORF">IE077_004110</name>
</gene>
<evidence type="ECO:0000313" key="8">
    <source>
        <dbReference type="EMBL" id="KAF8817819.1"/>
    </source>
</evidence>
<reference evidence="8 9" key="1">
    <citation type="journal article" date="2020" name="bioRxiv">
        <title>Metabolic contributions of an alphaproteobacterial endosymbiont in the apicomplexan Cardiosporidium cionae.</title>
        <authorList>
            <person name="Hunter E.S."/>
            <person name="Paight C.J."/>
            <person name="Lane C.E."/>
        </authorList>
    </citation>
    <scope>NUCLEOTIDE SEQUENCE [LARGE SCALE GENOMIC DNA]</scope>
    <source>
        <strain evidence="8">ESH_2018</strain>
    </source>
</reference>
<keyword evidence="7" id="KW-0472">Membrane</keyword>
<evidence type="ECO:0000256" key="6">
    <source>
        <dbReference type="ARBA" id="ARBA00022967"/>
    </source>
</evidence>
<feature type="non-terminal residue" evidence="8">
    <location>
        <position position="119"/>
    </location>
</feature>
<dbReference type="InterPro" id="IPR006544">
    <property type="entry name" value="P-type_TPase_V"/>
</dbReference>
<evidence type="ECO:0000256" key="7">
    <source>
        <dbReference type="SAM" id="Phobius"/>
    </source>
</evidence>
<evidence type="ECO:0000256" key="4">
    <source>
        <dbReference type="ARBA" id="ARBA00022840"/>
    </source>
</evidence>